<dbReference type="InterPro" id="IPR001138">
    <property type="entry name" value="Zn2Cys6_DnaBD"/>
</dbReference>
<feature type="region of interest" description="Disordered" evidence="10">
    <location>
        <begin position="41"/>
        <end position="68"/>
    </location>
</feature>
<keyword evidence="5" id="KW-0862">Zinc</keyword>
<keyword evidence="13" id="KW-1185">Reference proteome</keyword>
<dbReference type="Proteomes" id="UP000723463">
    <property type="component" value="Unassembled WGS sequence"/>
</dbReference>
<evidence type="ECO:0000256" key="10">
    <source>
        <dbReference type="SAM" id="MobiDB-lite"/>
    </source>
</evidence>
<name>A0A9P6FFE3_9FUNG</name>
<evidence type="ECO:0000256" key="4">
    <source>
        <dbReference type="ARBA" id="ARBA00022723"/>
    </source>
</evidence>
<evidence type="ECO:0000256" key="7">
    <source>
        <dbReference type="ARBA" id="ARBA00023125"/>
    </source>
</evidence>
<feature type="compositionally biased region" description="Low complexity" evidence="10">
    <location>
        <begin position="585"/>
        <end position="595"/>
    </location>
</feature>
<keyword evidence="7" id="KW-0238">DNA-binding</keyword>
<proteinExistence type="inferred from homology"/>
<keyword evidence="3" id="KW-0312">Gluconeogenesis</keyword>
<dbReference type="GO" id="GO:0009267">
    <property type="term" value="P:cellular response to starvation"/>
    <property type="evidence" value="ECO:0007669"/>
    <property type="project" value="TreeGrafter"/>
</dbReference>
<evidence type="ECO:0000256" key="1">
    <source>
        <dbReference type="ARBA" id="ARBA00004123"/>
    </source>
</evidence>
<comment type="subcellular location">
    <subcellularLocation>
        <location evidence="1">Nucleus</location>
    </subcellularLocation>
</comment>
<dbReference type="PANTHER" id="PTHR47659">
    <property type="entry name" value="ZN(II)2CYS6 TRANSCRIPTION FACTOR (EUROFUNG)-RELATED"/>
    <property type="match status" value="1"/>
</dbReference>
<dbReference type="AlphaFoldDB" id="A0A9P6FFE3"/>
<feature type="compositionally biased region" description="Low complexity" evidence="10">
    <location>
        <begin position="603"/>
        <end position="613"/>
    </location>
</feature>
<gene>
    <name evidence="12" type="primary">ERT1_1</name>
    <name evidence="12" type="ORF">EC957_002074</name>
</gene>
<dbReference type="EMBL" id="JAAAXW010000014">
    <property type="protein sequence ID" value="KAF9550013.1"/>
    <property type="molecule type" value="Genomic_DNA"/>
</dbReference>
<evidence type="ECO:0000256" key="8">
    <source>
        <dbReference type="ARBA" id="ARBA00023163"/>
    </source>
</evidence>
<dbReference type="CDD" id="cd00067">
    <property type="entry name" value="GAL4"/>
    <property type="match status" value="1"/>
</dbReference>
<evidence type="ECO:0000256" key="3">
    <source>
        <dbReference type="ARBA" id="ARBA00022432"/>
    </source>
</evidence>
<dbReference type="InterPro" id="IPR056751">
    <property type="entry name" value="PAS_13"/>
</dbReference>
<feature type="compositionally biased region" description="Low complexity" evidence="10">
    <location>
        <begin position="145"/>
        <end position="172"/>
    </location>
</feature>
<dbReference type="PANTHER" id="PTHR47659:SF1">
    <property type="entry name" value="TRANSCRIPTION ACTIVATOR OF GLUCONEOGENESIS ERT1"/>
    <property type="match status" value="1"/>
</dbReference>
<evidence type="ECO:0000259" key="11">
    <source>
        <dbReference type="PROSITE" id="PS50048"/>
    </source>
</evidence>
<dbReference type="GO" id="GO:0006094">
    <property type="term" value="P:gluconeogenesis"/>
    <property type="evidence" value="ECO:0007669"/>
    <property type="project" value="UniProtKB-KW"/>
</dbReference>
<dbReference type="SUPFAM" id="SSF57701">
    <property type="entry name" value="Zn2/Cys6 DNA-binding domain"/>
    <property type="match status" value="1"/>
</dbReference>
<dbReference type="GO" id="GO:0000981">
    <property type="term" value="F:DNA-binding transcription factor activity, RNA polymerase II-specific"/>
    <property type="evidence" value="ECO:0007669"/>
    <property type="project" value="InterPro"/>
</dbReference>
<protein>
    <submittedName>
        <fullName evidence="12">Transcriptional regulator of nonfermentable carbon utilization</fullName>
    </submittedName>
</protein>
<feature type="region of interest" description="Disordered" evidence="10">
    <location>
        <begin position="464"/>
        <end position="497"/>
    </location>
</feature>
<dbReference type="InterPro" id="IPR036864">
    <property type="entry name" value="Zn2-C6_fun-type_DNA-bd_sf"/>
</dbReference>
<keyword evidence="6" id="KW-0805">Transcription regulation</keyword>
<feature type="region of interest" description="Disordered" evidence="10">
    <location>
        <begin position="313"/>
        <end position="343"/>
    </location>
</feature>
<dbReference type="Gene3D" id="4.10.240.10">
    <property type="entry name" value="Zn(2)-C6 fungal-type DNA-binding domain"/>
    <property type="match status" value="1"/>
</dbReference>
<keyword evidence="4" id="KW-0479">Metal-binding</keyword>
<organism evidence="12 13">
    <name type="scientific">Mortierella hygrophila</name>
    <dbReference type="NCBI Taxonomy" id="979708"/>
    <lineage>
        <taxon>Eukaryota</taxon>
        <taxon>Fungi</taxon>
        <taxon>Fungi incertae sedis</taxon>
        <taxon>Mucoromycota</taxon>
        <taxon>Mortierellomycotina</taxon>
        <taxon>Mortierellomycetes</taxon>
        <taxon>Mortierellales</taxon>
        <taxon>Mortierellaceae</taxon>
        <taxon>Mortierella</taxon>
    </lineage>
</organism>
<reference evidence="12" key="1">
    <citation type="journal article" date="2020" name="Fungal Divers.">
        <title>Resolving the Mortierellaceae phylogeny through synthesis of multi-gene phylogenetics and phylogenomics.</title>
        <authorList>
            <person name="Vandepol N."/>
            <person name="Liber J."/>
            <person name="Desiro A."/>
            <person name="Na H."/>
            <person name="Kennedy M."/>
            <person name="Barry K."/>
            <person name="Grigoriev I.V."/>
            <person name="Miller A.N."/>
            <person name="O'Donnell K."/>
            <person name="Stajich J.E."/>
            <person name="Bonito G."/>
        </authorList>
    </citation>
    <scope>NUCLEOTIDE SEQUENCE</scope>
    <source>
        <strain evidence="12">NRRL 2591</strain>
    </source>
</reference>
<sequence>MAATATISSSTTLPVVGRSTMSLVGASSLLGSAASHLGNSLSNNSNSTSGSSGVTSHNSSSTSSASGQTIAGSVLNSTPAGTSSSAAATSAAAARLTAASSSKSSPAISSASSAAAIKAAPSTPTTAVVAVTLLKPTAPAPPPIANTTTAAPSIGATLPTTTTKATGAGSSAPAVLASTPIVSVSTPSPVPAPAPVVSSSIGEATTFFDDMINAPQPPANILTLSPTTSLPDLYHDFFDNHPELYDSDFSSDPEMDLDMEDDFSSSAMIRARTMADIRQTTPIQVSLIADRPKVETVDTINLMQLHQNRTLPMHSHNHNRNGTVGPNGQVSSDDCSNAQPTNNRRKKASRACFHCQKAHLTCDDARPCQRCVKRDLAGSCTDGVRKKAKYLQESQQRAAEQAKLEQQQQQQAQTTTITRESPLDDAQALFGFPHVTSSITTASLSSLSSLTAAASVKATSPLLPLLSLSSPTNSRSSSPTLSTTSSSCISSTSSTSTLVPDYGFESEALNLEYSILSTMLSSPTAELQSMTSEMSMVENWQRQGALEAMANSLQQQHQQQGHLQRAAALSHNHNNNSKVNITTNNNHHQQQQQQQSVTGLFGNQNSNINSQSNRVSKRKFPSNTPENVYANTKAPFNYTEGFHYLLRYVRERMDKEEMMRVCRAMAMFRPSFIALIMNLTPEDLIFMETCFQRTVLEFEKLISFSGTPTVVWRRTGEIALVGKEFSLLTQWSRDQLFNKKTYIYELMDNQSAVEYWEKFSTHAFENTEQTVMTTCILLSPTQRVVPCTFCFTIKRDIFDIPLAIVGNFLPILS</sequence>
<evidence type="ECO:0000313" key="12">
    <source>
        <dbReference type="EMBL" id="KAF9550013.1"/>
    </source>
</evidence>
<evidence type="ECO:0000256" key="6">
    <source>
        <dbReference type="ARBA" id="ARBA00023015"/>
    </source>
</evidence>
<feature type="domain" description="Zn(2)-C6 fungal-type" evidence="11">
    <location>
        <begin position="351"/>
        <end position="382"/>
    </location>
</feature>
<feature type="region of interest" description="Disordered" evidence="10">
    <location>
        <begin position="585"/>
        <end position="626"/>
    </location>
</feature>
<dbReference type="InterPro" id="IPR050335">
    <property type="entry name" value="ERT1_acuK_gluconeogen_tf"/>
</dbReference>
<evidence type="ECO:0000256" key="2">
    <source>
        <dbReference type="ARBA" id="ARBA00010855"/>
    </source>
</evidence>
<dbReference type="PROSITE" id="PS50048">
    <property type="entry name" value="ZN2_CY6_FUNGAL_2"/>
    <property type="match status" value="1"/>
</dbReference>
<keyword evidence="9" id="KW-0539">Nucleus</keyword>
<dbReference type="Pfam" id="PF24990">
    <property type="entry name" value="PAS_13"/>
    <property type="match status" value="2"/>
</dbReference>
<evidence type="ECO:0000256" key="9">
    <source>
        <dbReference type="ARBA" id="ARBA00023242"/>
    </source>
</evidence>
<keyword evidence="8" id="KW-0804">Transcription</keyword>
<feature type="region of interest" description="Disordered" evidence="10">
    <location>
        <begin position="137"/>
        <end position="172"/>
    </location>
</feature>
<evidence type="ECO:0000256" key="5">
    <source>
        <dbReference type="ARBA" id="ARBA00022833"/>
    </source>
</evidence>
<feature type="compositionally biased region" description="Polar residues" evidence="10">
    <location>
        <begin position="320"/>
        <end position="342"/>
    </location>
</feature>
<feature type="compositionally biased region" description="Low complexity" evidence="10">
    <location>
        <begin position="41"/>
        <end position="66"/>
    </location>
</feature>
<dbReference type="GO" id="GO:0000977">
    <property type="term" value="F:RNA polymerase II transcription regulatory region sequence-specific DNA binding"/>
    <property type="evidence" value="ECO:0007669"/>
    <property type="project" value="TreeGrafter"/>
</dbReference>
<dbReference type="GO" id="GO:0008270">
    <property type="term" value="F:zinc ion binding"/>
    <property type="evidence" value="ECO:0007669"/>
    <property type="project" value="InterPro"/>
</dbReference>
<evidence type="ECO:0000313" key="13">
    <source>
        <dbReference type="Proteomes" id="UP000723463"/>
    </source>
</evidence>
<dbReference type="GO" id="GO:0005634">
    <property type="term" value="C:nucleus"/>
    <property type="evidence" value="ECO:0007669"/>
    <property type="project" value="UniProtKB-SubCell"/>
</dbReference>
<comment type="caution">
    <text evidence="12">The sequence shown here is derived from an EMBL/GenBank/DDBJ whole genome shotgun (WGS) entry which is preliminary data.</text>
</comment>
<accession>A0A9P6FFE3</accession>
<dbReference type="SMART" id="SM00066">
    <property type="entry name" value="GAL4"/>
    <property type="match status" value="1"/>
</dbReference>
<comment type="similarity">
    <text evidence="2">Belongs to the ERT1/acuK family.</text>
</comment>